<organism evidence="2 3">
    <name type="scientific">Lederbergia citrisecunda</name>
    <dbReference type="NCBI Taxonomy" id="2833583"/>
    <lineage>
        <taxon>Bacteria</taxon>
        <taxon>Bacillati</taxon>
        <taxon>Bacillota</taxon>
        <taxon>Bacilli</taxon>
        <taxon>Bacillales</taxon>
        <taxon>Bacillaceae</taxon>
        <taxon>Lederbergia</taxon>
    </lineage>
</organism>
<feature type="transmembrane region" description="Helical" evidence="1">
    <location>
        <begin position="163"/>
        <end position="179"/>
    </location>
</feature>
<feature type="transmembrane region" description="Helical" evidence="1">
    <location>
        <begin position="7"/>
        <end position="30"/>
    </location>
</feature>
<comment type="caution">
    <text evidence="2">The sequence shown here is derived from an EMBL/GenBank/DDBJ whole genome shotgun (WGS) entry which is preliminary data.</text>
</comment>
<feature type="transmembrane region" description="Helical" evidence="1">
    <location>
        <begin position="65"/>
        <end position="91"/>
    </location>
</feature>
<sequence length="193" mass="21212">MTLNQVVRTFAIIGIIASIANIASITYAYINPETNVTNIIDAFVSSLVFIGLICSYLVQTKDLGGFGLISFIILSIGFILVCGLEWTITFAGPVMESLSPSLNFDNLPSPLIEGMATSFLTFNLGLLFFGISLLKSSKISRWPGLLFIIAIAANFAPPMDDKAWYFINISIIWICWKVWTRKVTAVPESLNSE</sequence>
<feature type="transmembrane region" description="Helical" evidence="1">
    <location>
        <begin position="36"/>
        <end position="58"/>
    </location>
</feature>
<evidence type="ECO:0000313" key="2">
    <source>
        <dbReference type="EMBL" id="MBS4201245.1"/>
    </source>
</evidence>
<dbReference type="EMBL" id="JAGYPJ010000001">
    <property type="protein sequence ID" value="MBS4201245.1"/>
    <property type="molecule type" value="Genomic_DNA"/>
</dbReference>
<protein>
    <submittedName>
        <fullName evidence="2">Uncharacterized protein</fullName>
    </submittedName>
</protein>
<gene>
    <name evidence="2" type="ORF">KHA93_16530</name>
</gene>
<dbReference type="AlphaFoldDB" id="A0A942YN09"/>
<feature type="transmembrane region" description="Helical" evidence="1">
    <location>
        <begin position="111"/>
        <end position="134"/>
    </location>
</feature>
<feature type="transmembrane region" description="Helical" evidence="1">
    <location>
        <begin position="141"/>
        <end position="157"/>
    </location>
</feature>
<evidence type="ECO:0000313" key="3">
    <source>
        <dbReference type="Proteomes" id="UP000682713"/>
    </source>
</evidence>
<dbReference type="RefSeq" id="WP_213111743.1">
    <property type="nucleotide sequence ID" value="NZ_JAGYPJ010000001.1"/>
</dbReference>
<proteinExistence type="predicted"/>
<reference evidence="2 3" key="1">
    <citation type="submission" date="2021-05" db="EMBL/GenBank/DDBJ databases">
        <title>Novel Bacillus species.</title>
        <authorList>
            <person name="Liu G."/>
        </authorList>
    </citation>
    <scope>NUCLEOTIDE SEQUENCE [LARGE SCALE GENOMIC DNA]</scope>
    <source>
        <strain evidence="2 3">FJAT-49732</strain>
    </source>
</reference>
<keyword evidence="1" id="KW-1133">Transmembrane helix</keyword>
<keyword evidence="1" id="KW-0812">Transmembrane</keyword>
<accession>A0A942YN09</accession>
<keyword evidence="3" id="KW-1185">Reference proteome</keyword>
<keyword evidence="1" id="KW-0472">Membrane</keyword>
<evidence type="ECO:0000256" key="1">
    <source>
        <dbReference type="SAM" id="Phobius"/>
    </source>
</evidence>
<dbReference type="Proteomes" id="UP000682713">
    <property type="component" value="Unassembled WGS sequence"/>
</dbReference>
<name>A0A942YN09_9BACI</name>